<dbReference type="Proteomes" id="UP000029040">
    <property type="component" value="Unassembled WGS sequence"/>
</dbReference>
<gene>
    <name evidence="5" type="ORF">BSAE_0053</name>
</gene>
<proteinExistence type="inferred from homology"/>
<dbReference type="AlphaFoldDB" id="A0A087CZM6"/>
<evidence type="ECO:0000256" key="1">
    <source>
        <dbReference type="ARBA" id="ARBA00001964"/>
    </source>
</evidence>
<evidence type="ECO:0000313" key="6">
    <source>
        <dbReference type="Proteomes" id="UP000029040"/>
    </source>
</evidence>
<dbReference type="RefSeq" id="WP_033508266.1">
    <property type="nucleotide sequence ID" value="NZ_JDTM01000002.1"/>
</dbReference>
<accession>A0A087CZM6</accession>
<feature type="domain" description="Transketolase N-terminal" evidence="4">
    <location>
        <begin position="19"/>
        <end position="272"/>
    </location>
</feature>
<dbReference type="Pfam" id="PF00456">
    <property type="entry name" value="Transketolase_N"/>
    <property type="match status" value="1"/>
</dbReference>
<dbReference type="EC" id="2.2.1.1" evidence="5"/>
<sequence length="284" mass="30845">MSENLSAEQIDEMKRFSWKIRMEAIKCIAAFGLGHVGGSMSIADVLSVLYSGEMAIDPANPKWEGRDRLVLSKGHCAPALYATLALKGFFPMDWLTTMNQNGTNLPSHADRLKVPGIDMTAGSLGQGGSVAAGMALAFKMDDKPNNVYVIFGDGESQEGQVWEMALFAPQHRLDNLIAFVDYNKLQLDGFCDDIIAMGDMAAKFRDFGWYTINLEDGNDVVAIHDAIEEAKAQTTGKPTMIILNTVKGLGWSEIAGKTNSHAPSVSQEQLSEALAEMQSAYDAI</sequence>
<keyword evidence="5" id="KW-0808">Transferase</keyword>
<protein>
    <submittedName>
        <fullName evidence="5">Transketolase domain-containing protein</fullName>
        <ecNumber evidence="5">2.2.1.1</ecNumber>
    </submittedName>
</protein>
<dbReference type="SUPFAM" id="SSF52518">
    <property type="entry name" value="Thiamin diphosphate-binding fold (THDP-binding)"/>
    <property type="match status" value="1"/>
</dbReference>
<evidence type="ECO:0000313" key="5">
    <source>
        <dbReference type="EMBL" id="KFI88726.1"/>
    </source>
</evidence>
<keyword evidence="3" id="KW-0786">Thiamine pyrophosphate</keyword>
<comment type="caution">
    <text evidence="5">The sequence shown here is derived from an EMBL/GenBank/DDBJ whole genome shotgun (WGS) entry which is preliminary data.</text>
</comment>
<comment type="cofactor">
    <cofactor evidence="1">
        <name>thiamine diphosphate</name>
        <dbReference type="ChEBI" id="CHEBI:58937"/>
    </cofactor>
</comment>
<dbReference type="EMBL" id="JGZM01000002">
    <property type="protein sequence ID" value="KFI88726.1"/>
    <property type="molecule type" value="Genomic_DNA"/>
</dbReference>
<evidence type="ECO:0000259" key="4">
    <source>
        <dbReference type="Pfam" id="PF00456"/>
    </source>
</evidence>
<evidence type="ECO:0000256" key="3">
    <source>
        <dbReference type="ARBA" id="ARBA00023052"/>
    </source>
</evidence>
<dbReference type="PANTHER" id="PTHR47514">
    <property type="entry name" value="TRANSKETOLASE N-TERMINAL SECTION-RELATED"/>
    <property type="match status" value="1"/>
</dbReference>
<dbReference type="Gene3D" id="3.40.50.970">
    <property type="match status" value="1"/>
</dbReference>
<reference evidence="5 6" key="1">
    <citation type="submission" date="2014-03" db="EMBL/GenBank/DDBJ databases">
        <title>Genomics of Bifidobacteria.</title>
        <authorList>
            <person name="Ventura M."/>
            <person name="Milani C."/>
            <person name="Lugli G.A."/>
        </authorList>
    </citation>
    <scope>NUCLEOTIDE SEQUENCE [LARGE SCALE GENOMIC DNA]</scope>
    <source>
        <strain evidence="5 6">LMG 14934</strain>
    </source>
</reference>
<evidence type="ECO:0000256" key="2">
    <source>
        <dbReference type="ARBA" id="ARBA00007131"/>
    </source>
</evidence>
<name>A0A087CZM6_9BIFI</name>
<organism evidence="5 6">
    <name type="scientific">Bifidobacterium pullorum subsp. saeculare DSM 6531 = LMG 14934</name>
    <dbReference type="NCBI Taxonomy" id="1437611"/>
    <lineage>
        <taxon>Bacteria</taxon>
        <taxon>Bacillati</taxon>
        <taxon>Actinomycetota</taxon>
        <taxon>Actinomycetes</taxon>
        <taxon>Bifidobacteriales</taxon>
        <taxon>Bifidobacteriaceae</taxon>
        <taxon>Bifidobacterium</taxon>
    </lineage>
</organism>
<dbReference type="CDD" id="cd02012">
    <property type="entry name" value="TPP_TK"/>
    <property type="match status" value="1"/>
</dbReference>
<dbReference type="GO" id="GO:0000287">
    <property type="term" value="F:magnesium ion binding"/>
    <property type="evidence" value="ECO:0007669"/>
    <property type="project" value="UniProtKB-ARBA"/>
</dbReference>
<dbReference type="PANTHER" id="PTHR47514:SF1">
    <property type="entry name" value="TRANSKETOLASE N-TERMINAL SECTION-RELATED"/>
    <property type="match status" value="1"/>
</dbReference>
<dbReference type="GO" id="GO:0004802">
    <property type="term" value="F:transketolase activity"/>
    <property type="evidence" value="ECO:0007669"/>
    <property type="project" value="UniProtKB-EC"/>
</dbReference>
<dbReference type="InterPro" id="IPR029061">
    <property type="entry name" value="THDP-binding"/>
</dbReference>
<comment type="similarity">
    <text evidence="2">Belongs to the transketolase family.</text>
</comment>
<dbReference type="InterPro" id="IPR005474">
    <property type="entry name" value="Transketolase_N"/>
</dbReference>